<evidence type="ECO:0000256" key="4">
    <source>
        <dbReference type="ARBA" id="ARBA00022989"/>
    </source>
</evidence>
<feature type="domain" description="Cyclic nucleotide-binding" evidence="8">
    <location>
        <begin position="399"/>
        <end position="515"/>
    </location>
</feature>
<evidence type="ECO:0000256" key="2">
    <source>
        <dbReference type="ARBA" id="ARBA00022448"/>
    </source>
</evidence>
<evidence type="ECO:0000313" key="9">
    <source>
        <dbReference type="EMBL" id="CAH1174178.1"/>
    </source>
</evidence>
<dbReference type="Proteomes" id="UP001153737">
    <property type="component" value="Chromosome 6"/>
</dbReference>
<dbReference type="OrthoDB" id="2021138at2759"/>
<evidence type="ECO:0000256" key="5">
    <source>
        <dbReference type="ARBA" id="ARBA00023065"/>
    </source>
</evidence>
<dbReference type="InterPro" id="IPR000595">
    <property type="entry name" value="cNMP-bd_dom"/>
</dbReference>
<keyword evidence="3 7" id="KW-0812">Transmembrane</keyword>
<dbReference type="EMBL" id="OU896712">
    <property type="protein sequence ID" value="CAH1174178.1"/>
    <property type="molecule type" value="Genomic_DNA"/>
</dbReference>
<accession>A0A9P0GWX4</accession>
<dbReference type="PROSITE" id="PS50042">
    <property type="entry name" value="CNMP_BINDING_3"/>
    <property type="match status" value="1"/>
</dbReference>
<gene>
    <name evidence="9" type="ORF">PHAECO_LOCUS10516</name>
</gene>
<evidence type="ECO:0000313" key="10">
    <source>
        <dbReference type="Proteomes" id="UP001153737"/>
    </source>
</evidence>
<dbReference type="GO" id="GO:0035725">
    <property type="term" value="P:sodium ion transmembrane transport"/>
    <property type="evidence" value="ECO:0007669"/>
    <property type="project" value="TreeGrafter"/>
</dbReference>
<keyword evidence="6 7" id="KW-0472">Membrane</keyword>
<dbReference type="Pfam" id="PF00027">
    <property type="entry name" value="cNMP_binding"/>
    <property type="match status" value="1"/>
</dbReference>
<dbReference type="Gene3D" id="2.60.120.10">
    <property type="entry name" value="Jelly Rolls"/>
    <property type="match status" value="1"/>
</dbReference>
<reference evidence="9" key="1">
    <citation type="submission" date="2022-01" db="EMBL/GenBank/DDBJ databases">
        <authorList>
            <person name="King R."/>
        </authorList>
    </citation>
    <scope>NUCLEOTIDE SEQUENCE</scope>
</reference>
<dbReference type="CDD" id="cd00038">
    <property type="entry name" value="CAP_ED"/>
    <property type="match status" value="1"/>
</dbReference>
<keyword evidence="4 7" id="KW-1133">Transmembrane helix</keyword>
<name>A0A9P0GWX4_PHACE</name>
<keyword evidence="2" id="KW-0813">Transport</keyword>
<feature type="transmembrane region" description="Helical" evidence="7">
    <location>
        <begin position="77"/>
        <end position="98"/>
    </location>
</feature>
<dbReference type="Gene3D" id="1.10.287.630">
    <property type="entry name" value="Helix hairpin bin"/>
    <property type="match status" value="1"/>
</dbReference>
<dbReference type="InterPro" id="IPR014710">
    <property type="entry name" value="RmlC-like_jellyroll"/>
</dbReference>
<dbReference type="GO" id="GO:0003254">
    <property type="term" value="P:regulation of membrane depolarization"/>
    <property type="evidence" value="ECO:0007669"/>
    <property type="project" value="TreeGrafter"/>
</dbReference>
<dbReference type="AlphaFoldDB" id="A0A9P0GWX4"/>
<feature type="transmembrane region" description="Helical" evidence="7">
    <location>
        <begin position="425"/>
        <end position="447"/>
    </location>
</feature>
<reference evidence="9" key="2">
    <citation type="submission" date="2022-10" db="EMBL/GenBank/DDBJ databases">
        <authorList>
            <consortium name="ENA_rothamsted_submissions"/>
            <consortium name="culmorum"/>
            <person name="King R."/>
        </authorList>
    </citation>
    <scope>NUCLEOTIDE SEQUENCE</scope>
</reference>
<dbReference type="InterPro" id="IPR005821">
    <property type="entry name" value="Ion_trans_dom"/>
</dbReference>
<keyword evidence="5" id="KW-0406">Ion transport</keyword>
<keyword evidence="10" id="KW-1185">Reference proteome</keyword>
<dbReference type="GO" id="GO:0005249">
    <property type="term" value="F:voltage-gated potassium channel activity"/>
    <property type="evidence" value="ECO:0007669"/>
    <property type="project" value="TreeGrafter"/>
</dbReference>
<evidence type="ECO:0000256" key="3">
    <source>
        <dbReference type="ARBA" id="ARBA00022692"/>
    </source>
</evidence>
<organism evidence="9 10">
    <name type="scientific">Phaedon cochleariae</name>
    <name type="common">Mustard beetle</name>
    <dbReference type="NCBI Taxonomy" id="80249"/>
    <lineage>
        <taxon>Eukaryota</taxon>
        <taxon>Metazoa</taxon>
        <taxon>Ecdysozoa</taxon>
        <taxon>Arthropoda</taxon>
        <taxon>Hexapoda</taxon>
        <taxon>Insecta</taxon>
        <taxon>Pterygota</taxon>
        <taxon>Neoptera</taxon>
        <taxon>Endopterygota</taxon>
        <taxon>Coleoptera</taxon>
        <taxon>Polyphaga</taxon>
        <taxon>Cucujiformia</taxon>
        <taxon>Chrysomeloidea</taxon>
        <taxon>Chrysomelidae</taxon>
        <taxon>Chrysomelinae</taxon>
        <taxon>Chrysomelini</taxon>
        <taxon>Phaedon</taxon>
    </lineage>
</organism>
<evidence type="ECO:0000256" key="6">
    <source>
        <dbReference type="ARBA" id="ARBA00023136"/>
    </source>
</evidence>
<dbReference type="PANTHER" id="PTHR45689:SF14">
    <property type="entry name" value="CYCLIC NUCLEOTIDE-GATED CATION CHANNEL SUBUNIT A-LIKE PROTEIN"/>
    <property type="match status" value="1"/>
</dbReference>
<evidence type="ECO:0000256" key="1">
    <source>
        <dbReference type="ARBA" id="ARBA00004141"/>
    </source>
</evidence>
<feature type="transmembrane region" description="Helical" evidence="7">
    <location>
        <begin position="232"/>
        <end position="253"/>
    </location>
</feature>
<dbReference type="SMART" id="SM00100">
    <property type="entry name" value="cNMP"/>
    <property type="match status" value="1"/>
</dbReference>
<feature type="transmembrane region" description="Helical" evidence="7">
    <location>
        <begin position="296"/>
        <end position="322"/>
    </location>
</feature>
<protein>
    <recommendedName>
        <fullName evidence="8">Cyclic nucleotide-binding domain-containing protein</fullName>
    </recommendedName>
</protein>
<sequence>MKRHECKLLQPARVSILNEVIDTGMFINLRRFICRLRIISPSHPMTSVYYNSHRAKLEEEVRQLVFHRWLIHPYSLLAMYWEFFVFLVYSILLINLSIMATINVYNRQPTPIVVVKMTMDYVMTIDIVKTFFTGYYDTAKSKTIMDSRLIAKKYLRSYFFLDLACCLHSYLIPFRMFSKNTNFLDKTFILSVALRTLSSLRIIRIRRGLDTLQVFEMYANLSSALNRAFRNILTFVILLLWLFGMIFQIGIFIGTHFIPEEERDIGDTVPKVIYSTTLMLLHASFGDRNLNNPVKIIFSLVVMAVGYCLQIFLYTLVLQVWIRYSNAKIKNENLYQQFTEYLNYKRLPMSLRKKFFSFYHFKFENQFYNEAHINRMISTILRREIMVHVTKNHVQRVEFFQNLPDVVLSRIVSRLKSEIYLTNDVIINAGVTGTCMFFIYFGTVTIYTPSGREICHLEDGAHFGEIALIFNEPRVATVVAVTPCELFVLNRSDFLDVLRPFPELIENITKLAEERLRTTVFQ</sequence>
<dbReference type="SUPFAM" id="SSF81324">
    <property type="entry name" value="Voltage-gated potassium channels"/>
    <property type="match status" value="1"/>
</dbReference>
<dbReference type="InterPro" id="IPR018490">
    <property type="entry name" value="cNMP-bd_dom_sf"/>
</dbReference>
<proteinExistence type="predicted"/>
<comment type="subcellular location">
    <subcellularLocation>
        <location evidence="1">Membrane</location>
        <topology evidence="1">Multi-pass membrane protein</topology>
    </subcellularLocation>
</comment>
<dbReference type="PANTHER" id="PTHR45689">
    <property type="entry name" value="I[[H]] CHANNEL, ISOFORM E"/>
    <property type="match status" value="1"/>
</dbReference>
<dbReference type="Gene3D" id="1.10.287.70">
    <property type="match status" value="1"/>
</dbReference>
<dbReference type="SUPFAM" id="SSF51206">
    <property type="entry name" value="cAMP-binding domain-like"/>
    <property type="match status" value="1"/>
</dbReference>
<evidence type="ECO:0000256" key="7">
    <source>
        <dbReference type="SAM" id="Phobius"/>
    </source>
</evidence>
<dbReference type="GO" id="GO:0098855">
    <property type="term" value="C:HCN channel complex"/>
    <property type="evidence" value="ECO:0007669"/>
    <property type="project" value="TreeGrafter"/>
</dbReference>
<dbReference type="Pfam" id="PF00520">
    <property type="entry name" value="Ion_trans"/>
    <property type="match status" value="1"/>
</dbReference>
<evidence type="ECO:0000259" key="8">
    <source>
        <dbReference type="PROSITE" id="PS50042"/>
    </source>
</evidence>
<dbReference type="InterPro" id="IPR051413">
    <property type="entry name" value="K/Na_HCN_channel"/>
</dbReference>